<accession>A0A1R1EUM6</accession>
<dbReference type="Proteomes" id="UP000187172">
    <property type="component" value="Unassembled WGS sequence"/>
</dbReference>
<dbReference type="EMBL" id="MRTP01000002">
    <property type="protein sequence ID" value="OMF55488.1"/>
    <property type="molecule type" value="Genomic_DNA"/>
</dbReference>
<sequence>MIVFDVIVHGEVKETIRPATQRLQHILAYVTEEAKILSKKYGTAVNLSRRIIY</sequence>
<comment type="caution">
    <text evidence="1">The sequence shown here is derived from an EMBL/GenBank/DDBJ whole genome shotgun (WGS) entry which is preliminary data.</text>
</comment>
<dbReference type="AlphaFoldDB" id="A0A1R1EUM6"/>
<dbReference type="RefSeq" id="WP_076169882.1">
    <property type="nucleotide sequence ID" value="NZ_MRTP01000002.1"/>
</dbReference>
<protein>
    <submittedName>
        <fullName evidence="1">Mechanosensitive ion channel protein MscL</fullName>
    </submittedName>
</protein>
<keyword evidence="2" id="KW-1185">Reference proteome</keyword>
<proteinExistence type="predicted"/>
<name>A0A1R1EUM6_9BACL</name>
<evidence type="ECO:0000313" key="2">
    <source>
        <dbReference type="Proteomes" id="UP000187172"/>
    </source>
</evidence>
<evidence type="ECO:0000313" key="1">
    <source>
        <dbReference type="EMBL" id="OMF55488.1"/>
    </source>
</evidence>
<organism evidence="1 2">
    <name type="scientific">Paenibacillus rhizosphaerae</name>
    <dbReference type="NCBI Taxonomy" id="297318"/>
    <lineage>
        <taxon>Bacteria</taxon>
        <taxon>Bacillati</taxon>
        <taxon>Bacillota</taxon>
        <taxon>Bacilli</taxon>
        <taxon>Bacillales</taxon>
        <taxon>Paenibacillaceae</taxon>
        <taxon>Paenibacillus</taxon>
    </lineage>
</organism>
<gene>
    <name evidence="1" type="ORF">BK138_12485</name>
</gene>
<reference evidence="1 2" key="1">
    <citation type="submission" date="2016-11" db="EMBL/GenBank/DDBJ databases">
        <title>Paenibacillus species isolates.</title>
        <authorList>
            <person name="Beno S.M."/>
        </authorList>
    </citation>
    <scope>NUCLEOTIDE SEQUENCE [LARGE SCALE GENOMIC DNA]</scope>
    <source>
        <strain evidence="1 2">FSL R5-0378</strain>
    </source>
</reference>